<evidence type="ECO:0000256" key="1">
    <source>
        <dbReference type="SAM" id="Coils"/>
    </source>
</evidence>
<sequence length="555" mass="62248">MLHLQSLRAQYANLNTPELLPATVHYHLDLSDNPRGNVPADISKYPGSEAREPYTDATAENPAWTSTVPMTTQRPNGQDFSPERLPSTERSGLPAPRSPEASHQTHNPRVSRRNEHSTREQEEVVELREMRLAEGMMLKSKRKELRGIRMKAGDTEGQFMNVLRVFLEQLNIEFPPKISMLYDDVQTTRDRLAGLEDDYNQAESEYDALEWKCSNRESKFYQKFSGDDSICGTSSPAESPENQVSPDGPEAQFSSAVGEVEMLKEQLNELKREYAEQIEEKNRRELYGLPISTQDASFINDFPRLQEELQCEIEAAELIAQQLRDKLKPNEPHQGSRRASDPHIPTAIKVSTVQHVTNIPQSESALASLAQQFTDKRKFINDWILDSLKYSPLEKARLKAQLGMTDLDDDTWWKLVVQHWNQDEIENPFAGKVSSPSASRVTAKAMNPSASASMHSPRAGHHAILAESTSNQIIPVRDDAGLVLPPDTKPTPKSQYSPIEDLIISVSSSFPEKVPEAQKGISLQSPGLPSAPEAITIPRTKEVTLAAFLYTLHDH</sequence>
<feature type="compositionally biased region" description="Polar residues" evidence="2">
    <location>
        <begin position="231"/>
        <end position="245"/>
    </location>
</feature>
<evidence type="ECO:0000313" key="3">
    <source>
        <dbReference type="EMBL" id="OCL06884.1"/>
    </source>
</evidence>
<keyword evidence="4" id="KW-1185">Reference proteome</keyword>
<proteinExistence type="predicted"/>
<feature type="compositionally biased region" description="Polar residues" evidence="2">
    <location>
        <begin position="63"/>
        <end position="79"/>
    </location>
</feature>
<evidence type="ECO:0000256" key="2">
    <source>
        <dbReference type="SAM" id="MobiDB-lite"/>
    </source>
</evidence>
<dbReference type="AlphaFoldDB" id="A0A8E2JRJ1"/>
<dbReference type="Proteomes" id="UP000250140">
    <property type="component" value="Unassembled WGS sequence"/>
</dbReference>
<dbReference type="OrthoDB" id="3798432at2759"/>
<feature type="coiled-coil region" evidence="1">
    <location>
        <begin position="253"/>
        <end position="326"/>
    </location>
</feature>
<gene>
    <name evidence="3" type="ORF">AOQ84DRAFT_223384</name>
</gene>
<evidence type="ECO:0000313" key="4">
    <source>
        <dbReference type="Proteomes" id="UP000250140"/>
    </source>
</evidence>
<keyword evidence="1" id="KW-0175">Coiled coil</keyword>
<feature type="coiled-coil region" evidence="1">
    <location>
        <begin position="185"/>
        <end position="219"/>
    </location>
</feature>
<dbReference type="EMBL" id="KV749962">
    <property type="protein sequence ID" value="OCL06884.1"/>
    <property type="molecule type" value="Genomic_DNA"/>
</dbReference>
<feature type="region of interest" description="Disordered" evidence="2">
    <location>
        <begin position="35"/>
        <end position="124"/>
    </location>
</feature>
<organism evidence="3 4">
    <name type="scientific">Glonium stellatum</name>
    <dbReference type="NCBI Taxonomy" id="574774"/>
    <lineage>
        <taxon>Eukaryota</taxon>
        <taxon>Fungi</taxon>
        <taxon>Dikarya</taxon>
        <taxon>Ascomycota</taxon>
        <taxon>Pezizomycotina</taxon>
        <taxon>Dothideomycetes</taxon>
        <taxon>Pleosporomycetidae</taxon>
        <taxon>Gloniales</taxon>
        <taxon>Gloniaceae</taxon>
        <taxon>Glonium</taxon>
    </lineage>
</organism>
<feature type="region of interest" description="Disordered" evidence="2">
    <location>
        <begin position="230"/>
        <end position="252"/>
    </location>
</feature>
<accession>A0A8E2JRJ1</accession>
<name>A0A8E2JRJ1_9PEZI</name>
<feature type="compositionally biased region" description="Basic and acidic residues" evidence="2">
    <location>
        <begin position="112"/>
        <end position="124"/>
    </location>
</feature>
<reference evidence="3 4" key="1">
    <citation type="journal article" date="2016" name="Nat. Commun.">
        <title>Ectomycorrhizal ecology is imprinted in the genome of the dominant symbiotic fungus Cenococcum geophilum.</title>
        <authorList>
            <consortium name="DOE Joint Genome Institute"/>
            <person name="Peter M."/>
            <person name="Kohler A."/>
            <person name="Ohm R.A."/>
            <person name="Kuo A."/>
            <person name="Krutzmann J."/>
            <person name="Morin E."/>
            <person name="Arend M."/>
            <person name="Barry K.W."/>
            <person name="Binder M."/>
            <person name="Choi C."/>
            <person name="Clum A."/>
            <person name="Copeland A."/>
            <person name="Grisel N."/>
            <person name="Haridas S."/>
            <person name="Kipfer T."/>
            <person name="LaButti K."/>
            <person name="Lindquist E."/>
            <person name="Lipzen A."/>
            <person name="Maire R."/>
            <person name="Meier B."/>
            <person name="Mihaltcheva S."/>
            <person name="Molinier V."/>
            <person name="Murat C."/>
            <person name="Poggeler S."/>
            <person name="Quandt C.A."/>
            <person name="Sperisen C."/>
            <person name="Tritt A."/>
            <person name="Tisserant E."/>
            <person name="Crous P.W."/>
            <person name="Henrissat B."/>
            <person name="Nehls U."/>
            <person name="Egli S."/>
            <person name="Spatafora J.W."/>
            <person name="Grigoriev I.V."/>
            <person name="Martin F.M."/>
        </authorList>
    </citation>
    <scope>NUCLEOTIDE SEQUENCE [LARGE SCALE GENOMIC DNA]</scope>
    <source>
        <strain evidence="3 4">CBS 207.34</strain>
    </source>
</reference>
<protein>
    <submittedName>
        <fullName evidence="3">Uncharacterized protein</fullName>
    </submittedName>
</protein>